<dbReference type="KEGG" id="arac:E0W69_006330"/>
<dbReference type="Pfam" id="PF02225">
    <property type="entry name" value="PA"/>
    <property type="match status" value="1"/>
</dbReference>
<accession>A0A5P2G3B7</accession>
<keyword evidence="2" id="KW-0732">Signal</keyword>
<dbReference type="InterPro" id="IPR003137">
    <property type="entry name" value="PA_domain"/>
</dbReference>
<evidence type="ECO:0000256" key="2">
    <source>
        <dbReference type="SAM" id="SignalP"/>
    </source>
</evidence>
<dbReference type="PANTHER" id="PTHR10404">
    <property type="entry name" value="N-ACETYLATED-ALPHA-LINKED ACIDIC DIPEPTIDASE"/>
    <property type="match status" value="1"/>
</dbReference>
<dbReference type="CDD" id="cd02121">
    <property type="entry name" value="PA_GCPII_like"/>
    <property type="match status" value="1"/>
</dbReference>
<dbReference type="Gene3D" id="1.20.930.40">
    <property type="entry name" value="Transferrin receptor-like, dimerisation domain"/>
    <property type="match status" value="1"/>
</dbReference>
<evidence type="ECO:0000313" key="7">
    <source>
        <dbReference type="Proteomes" id="UP000292424"/>
    </source>
</evidence>
<feature type="signal peptide" evidence="2">
    <location>
        <begin position="1"/>
        <end position="21"/>
    </location>
</feature>
<dbReference type="Pfam" id="PF04389">
    <property type="entry name" value="Peptidase_M28"/>
    <property type="match status" value="1"/>
</dbReference>
<dbReference type="InterPro" id="IPR046450">
    <property type="entry name" value="PA_dom_sf"/>
</dbReference>
<evidence type="ECO:0000259" key="5">
    <source>
        <dbReference type="Pfam" id="PF04389"/>
    </source>
</evidence>
<dbReference type="Proteomes" id="UP000292424">
    <property type="component" value="Chromosome"/>
</dbReference>
<dbReference type="SUPFAM" id="SSF47672">
    <property type="entry name" value="Transferrin receptor-like dimerisation domain"/>
    <property type="match status" value="1"/>
</dbReference>
<dbReference type="Gene3D" id="3.50.30.30">
    <property type="match status" value="1"/>
</dbReference>
<dbReference type="Gene3D" id="3.40.630.10">
    <property type="entry name" value="Zn peptidases"/>
    <property type="match status" value="1"/>
</dbReference>
<dbReference type="InterPro" id="IPR007365">
    <property type="entry name" value="TFR-like_dimer_dom"/>
</dbReference>
<dbReference type="Pfam" id="PF04253">
    <property type="entry name" value="TFR_dimer"/>
    <property type="match status" value="1"/>
</dbReference>
<dbReference type="FunFam" id="3.40.630.10:FF:000101">
    <property type="entry name" value="N-acetylated alpha-linked acidic dipeptidase like 1"/>
    <property type="match status" value="1"/>
</dbReference>
<keyword evidence="7" id="KW-1185">Reference proteome</keyword>
<evidence type="ECO:0000256" key="1">
    <source>
        <dbReference type="ARBA" id="ARBA00005634"/>
    </source>
</evidence>
<dbReference type="PANTHER" id="PTHR10404:SF46">
    <property type="entry name" value="VACUOLAR PROTEIN SORTING-ASSOCIATED PROTEIN 70"/>
    <property type="match status" value="1"/>
</dbReference>
<evidence type="ECO:0000259" key="3">
    <source>
        <dbReference type="Pfam" id="PF02225"/>
    </source>
</evidence>
<name>A0A5P2G3B7_9BACT</name>
<evidence type="ECO:0000259" key="4">
    <source>
        <dbReference type="Pfam" id="PF04253"/>
    </source>
</evidence>
<feature type="chain" id="PRO_5024332218" evidence="2">
    <location>
        <begin position="22"/>
        <end position="726"/>
    </location>
</feature>
<comment type="similarity">
    <text evidence="1">Belongs to the peptidase M28 family. M28B subfamily.</text>
</comment>
<sequence length="726" mass="81264">MRKLKRNLLFLSTLFTVGIHAQIENAELEKKFDNQLSKEHIGQLIKEFSATPHHLGSKRTKEIAEKINALFQQWGWNSSIETYYVLFPTPKHRALTLLSPVKYNANLLEKTFVDDSINQANGGLPPYNAWSADGDVTGNLVFVNYGLPEDYEILDRLGVDVKGKIVIAKYGKAWRGIKGKIAQEHGAIGTILYSDPSDDGFTKGDTYPKGPYKNEWSVQRGSVMDMVVYPGDPLTPGEGAVKDAKRIKRQDATNLLKIPVLPINYRDAQNLLQALSGKVVPSEWQGALPITYHIGGENDKVHLSVSFDWKIVLAYDVIAKIEGKEFPNEWVIRGNHHDAWVNGASDPVSGLSAMLEEAKSIGQLHQAGWQPNRTIVYAAWDGEEPSLLGSTEWVERHADELQKKTVAYINSDNNGKGFLSVGGSHALQGFINHVADDISDPVHPISLLERKKLHSELKRPKSDTTEKFSTEIGALGTGSDYSAFLQHLGIPSLNLSFQGEDPGGEYHTDFDTYADFIRFKDPGFLYAEALSKVGGHAVLQLSEDRLLPFNFKELGHAIESYVKDLKSYINRTQNTILRQNELLKDSAYAYAGTDESIYPITRQDTLPKINFHKLDSLIGALSLHADQLNQYLKNTTNLSKQDLAILNEKLYQAEQVLLNPGGLPNRSWYKHVIYAPGFYTGYGVKTIPGVREAIEQKKWDQANEQLIVLESRIQDFNQYISNLTNK</sequence>
<dbReference type="InterPro" id="IPR007484">
    <property type="entry name" value="Peptidase_M28"/>
</dbReference>
<proteinExistence type="inferred from homology"/>
<feature type="domain" description="PA" evidence="3">
    <location>
        <begin position="136"/>
        <end position="206"/>
    </location>
</feature>
<organism evidence="6 7">
    <name type="scientific">Rhizosphaericola mali</name>
    <dbReference type="NCBI Taxonomy" id="2545455"/>
    <lineage>
        <taxon>Bacteria</taxon>
        <taxon>Pseudomonadati</taxon>
        <taxon>Bacteroidota</taxon>
        <taxon>Chitinophagia</taxon>
        <taxon>Chitinophagales</taxon>
        <taxon>Chitinophagaceae</taxon>
        <taxon>Rhizosphaericola</taxon>
    </lineage>
</organism>
<dbReference type="SUPFAM" id="SSF52025">
    <property type="entry name" value="PA domain"/>
    <property type="match status" value="1"/>
</dbReference>
<feature type="domain" description="Peptidase M28" evidence="5">
    <location>
        <begin position="317"/>
        <end position="514"/>
    </location>
</feature>
<dbReference type="OrthoDB" id="3646048at2"/>
<reference evidence="6 7" key="1">
    <citation type="submission" date="2019-09" db="EMBL/GenBank/DDBJ databases">
        <title>Complete genome sequence of Arachidicoccus sp. B3-10 isolated from apple orchard soil.</title>
        <authorList>
            <person name="Kim H.S."/>
            <person name="Han K.-I."/>
            <person name="Suh M.K."/>
            <person name="Lee K.C."/>
            <person name="Eom M.K."/>
            <person name="Kim J.-S."/>
            <person name="Kang S.W."/>
            <person name="Sin Y."/>
            <person name="Lee J.-S."/>
        </authorList>
    </citation>
    <scope>NUCLEOTIDE SEQUENCE [LARGE SCALE GENOMIC DNA]</scope>
    <source>
        <strain evidence="6 7">B3-10</strain>
    </source>
</reference>
<dbReference type="RefSeq" id="WP_131329187.1">
    <property type="nucleotide sequence ID" value="NZ_CP044016.1"/>
</dbReference>
<feature type="domain" description="Transferrin receptor-like dimerisation" evidence="4">
    <location>
        <begin position="609"/>
        <end position="716"/>
    </location>
</feature>
<dbReference type="InterPro" id="IPR036757">
    <property type="entry name" value="TFR-like_dimer_dom_sf"/>
</dbReference>
<dbReference type="EMBL" id="CP044016">
    <property type="protein sequence ID" value="QES88300.1"/>
    <property type="molecule type" value="Genomic_DNA"/>
</dbReference>
<gene>
    <name evidence="6" type="ORF">E0W69_006330</name>
</gene>
<protein>
    <submittedName>
        <fullName evidence="6">M28 family peptidase</fullName>
    </submittedName>
</protein>
<dbReference type="SUPFAM" id="SSF53187">
    <property type="entry name" value="Zn-dependent exopeptidases"/>
    <property type="match status" value="1"/>
</dbReference>
<dbReference type="InterPro" id="IPR039373">
    <property type="entry name" value="Peptidase_M28B"/>
</dbReference>
<evidence type="ECO:0000313" key="6">
    <source>
        <dbReference type="EMBL" id="QES88300.1"/>
    </source>
</evidence>
<dbReference type="AlphaFoldDB" id="A0A5P2G3B7"/>